<evidence type="ECO:0000313" key="1">
    <source>
        <dbReference type="EMBL" id="BAC62584.1"/>
    </source>
</evidence>
<gene>
    <name evidence="1" type="ordered locus">VPA1241</name>
</gene>
<name>Q87GS4_VIBPA</name>
<reference evidence="1 2" key="1">
    <citation type="journal article" date="2003" name="Lancet">
        <title>Genome sequence of Vibrio parahaemolyticus: a pathogenic mechanism distinct from that of V. cholerae.</title>
        <authorList>
            <person name="Makino K."/>
            <person name="Oshima K."/>
            <person name="Kurokawa K."/>
            <person name="Yokoyama K."/>
            <person name="Uda T."/>
            <person name="Tagomori K."/>
            <person name="Iijima Y."/>
            <person name="Najima M."/>
            <person name="Nakano M."/>
            <person name="Yamashita A."/>
            <person name="Kubota Y."/>
            <person name="Kimura S."/>
            <person name="Yasunaga T."/>
            <person name="Honda T."/>
            <person name="Shinagawa H."/>
            <person name="Hattori M."/>
            <person name="Iida T."/>
        </authorList>
    </citation>
    <scope>NUCLEOTIDE SEQUENCE [LARGE SCALE GENOMIC DNA]</scope>
    <source>
        <strain evidence="2">RIMD 2210633</strain>
    </source>
</reference>
<protein>
    <submittedName>
        <fullName evidence="1">Uncharacterized protein</fullName>
    </submittedName>
</protein>
<evidence type="ECO:0000313" key="2">
    <source>
        <dbReference type="Proteomes" id="UP000002493"/>
    </source>
</evidence>
<dbReference type="AlphaFoldDB" id="Q87GS4"/>
<organism evidence="1 2">
    <name type="scientific">Vibrio parahaemolyticus serotype O3:K6 (strain RIMD 2210633)</name>
    <dbReference type="NCBI Taxonomy" id="223926"/>
    <lineage>
        <taxon>Bacteria</taxon>
        <taxon>Pseudomonadati</taxon>
        <taxon>Pseudomonadota</taxon>
        <taxon>Gammaproteobacteria</taxon>
        <taxon>Vibrionales</taxon>
        <taxon>Vibrionaceae</taxon>
        <taxon>Vibrio</taxon>
    </lineage>
</organism>
<dbReference type="Proteomes" id="UP000002493">
    <property type="component" value="Chromosome 2"/>
</dbReference>
<dbReference type="EMBL" id="BA000032">
    <property type="protein sequence ID" value="BAC62584.1"/>
    <property type="molecule type" value="Genomic_DNA"/>
</dbReference>
<sequence>MVFFVEIGIFKGLVRGCLNFINSKQSIEGKKSTIELSEDKGEQ</sequence>
<dbReference type="KEGG" id="vpa:VPA1241"/>
<proteinExistence type="predicted"/>
<dbReference type="HOGENOM" id="CLU_3241350_0_0_6"/>
<accession>Q87GS4</accession>